<evidence type="ECO:0000313" key="2">
    <source>
        <dbReference type="EMBL" id="ETO19950.1"/>
    </source>
</evidence>
<keyword evidence="3" id="KW-1185">Reference proteome</keyword>
<feature type="compositionally biased region" description="Basic residues" evidence="1">
    <location>
        <begin position="1"/>
        <end position="19"/>
    </location>
</feature>
<evidence type="ECO:0000256" key="1">
    <source>
        <dbReference type="SAM" id="MobiDB-lite"/>
    </source>
</evidence>
<evidence type="ECO:0000313" key="3">
    <source>
        <dbReference type="Proteomes" id="UP000023152"/>
    </source>
</evidence>
<dbReference type="EMBL" id="ASPP01013113">
    <property type="protein sequence ID" value="ETO19950.1"/>
    <property type="molecule type" value="Genomic_DNA"/>
</dbReference>
<proteinExistence type="predicted"/>
<name>X6N112_RETFI</name>
<dbReference type="Proteomes" id="UP000023152">
    <property type="component" value="Unassembled WGS sequence"/>
</dbReference>
<gene>
    <name evidence="2" type="ORF">RFI_17271</name>
</gene>
<feature type="region of interest" description="Disordered" evidence="1">
    <location>
        <begin position="1"/>
        <end position="33"/>
    </location>
</feature>
<organism evidence="2 3">
    <name type="scientific">Reticulomyxa filosa</name>
    <dbReference type="NCBI Taxonomy" id="46433"/>
    <lineage>
        <taxon>Eukaryota</taxon>
        <taxon>Sar</taxon>
        <taxon>Rhizaria</taxon>
        <taxon>Retaria</taxon>
        <taxon>Foraminifera</taxon>
        <taxon>Monothalamids</taxon>
        <taxon>Reticulomyxidae</taxon>
        <taxon>Reticulomyxa</taxon>
    </lineage>
</organism>
<protein>
    <submittedName>
        <fullName evidence="2">Uncharacterized protein</fullName>
    </submittedName>
</protein>
<accession>X6N112</accession>
<dbReference type="AlphaFoldDB" id="X6N112"/>
<sequence length="99" mass="11701">MFVAFSKKKKRSIREKKLKVMQSKEQKKKKKEHNTNLYVPCQVESIAFSSHRFIVIIPLFSHSQIKKCNALTDDYTSCQIKLKIKNKIKKIKNESNFLL</sequence>
<reference evidence="2 3" key="1">
    <citation type="journal article" date="2013" name="Curr. Biol.">
        <title>The Genome of the Foraminiferan Reticulomyxa filosa.</title>
        <authorList>
            <person name="Glockner G."/>
            <person name="Hulsmann N."/>
            <person name="Schleicher M."/>
            <person name="Noegel A.A."/>
            <person name="Eichinger L."/>
            <person name="Gallinger C."/>
            <person name="Pawlowski J."/>
            <person name="Sierra R."/>
            <person name="Euteneuer U."/>
            <person name="Pillet L."/>
            <person name="Moustafa A."/>
            <person name="Platzer M."/>
            <person name="Groth M."/>
            <person name="Szafranski K."/>
            <person name="Schliwa M."/>
        </authorList>
    </citation>
    <scope>NUCLEOTIDE SEQUENCE [LARGE SCALE GENOMIC DNA]</scope>
</reference>
<comment type="caution">
    <text evidence="2">The sequence shown here is derived from an EMBL/GenBank/DDBJ whole genome shotgun (WGS) entry which is preliminary data.</text>
</comment>